<feature type="compositionally biased region" description="Low complexity" evidence="6">
    <location>
        <begin position="524"/>
        <end position="555"/>
    </location>
</feature>
<dbReference type="PANTHER" id="PTHR31429:SF59">
    <property type="entry name" value="WRKY TRANSCRIPTION FACTOR 47-RELATED"/>
    <property type="match status" value="1"/>
</dbReference>
<reference evidence="8 9" key="1">
    <citation type="submission" date="2019-11" db="EMBL/GenBank/DDBJ databases">
        <title>Whole genome sequence of Oryza granulata.</title>
        <authorList>
            <person name="Li W."/>
        </authorList>
    </citation>
    <scope>NUCLEOTIDE SEQUENCE [LARGE SCALE GENOMIC DNA]</scope>
    <source>
        <strain evidence="9">cv. Menghai</strain>
        <tissue evidence="8">Leaf</tissue>
    </source>
</reference>
<evidence type="ECO:0000313" key="9">
    <source>
        <dbReference type="Proteomes" id="UP000479710"/>
    </source>
</evidence>
<dbReference type="InterPro" id="IPR044810">
    <property type="entry name" value="WRKY_plant"/>
</dbReference>
<sequence>MELRPPPKQQHHRRRGSEEEEEVTGMEHGPFSLRAGAGGFWRHDDEGRGGRRGEIKEVDFFLASRDAASWRHDDGFRGTHGGGGGRDDVNIGLDLLTTTTGAVAGGAAAVAGEEDTAKNHRKEATATATATAVDAELRRVVEENRRLRGMLEELTRSYSALYHQFLQVTQQNHHPHRHPDLIMNNNGSSLTQTHRTAAALNPTTTATTQQFLEPRASSTAQLLAGSDAAAASDKEAGGDASPSSLSNAGGNKRRAAQDETAPARENSEQAAAELPCRKPRVSVRARSEAPMISDGCQWRKYGQKMAKGNPCPRAYYRCTMAIGCPVRKQVQRCADDKTVLITTYEGNHNHQLPPAATTMANTTSAAAAMLLSGPAASRDGGLLGHHPAAIFHQSFPYASTMATLSASAPFPTITLDLTQTPAGGAGSAAGLLHALHRPPAIHPAAAAPAMPFALAPQLAMYLPQRAAPGMLPAATGLGTRQPSVMETVTAALAADPNFTTALVAAISSAVAGGAHQALSTTPRGSAGALAGDDSGDGNAAASASAEPTADAPATSGSPPRLATQSCTTST</sequence>
<dbReference type="OrthoDB" id="2020995at2759"/>
<dbReference type="GO" id="GO:0043565">
    <property type="term" value="F:sequence-specific DNA binding"/>
    <property type="evidence" value="ECO:0007669"/>
    <property type="project" value="InterPro"/>
</dbReference>
<evidence type="ECO:0000256" key="1">
    <source>
        <dbReference type="ARBA" id="ARBA00004123"/>
    </source>
</evidence>
<gene>
    <name evidence="8" type="ORF">E2562_015140</name>
</gene>
<feature type="region of interest" description="Disordered" evidence="6">
    <location>
        <begin position="1"/>
        <end position="40"/>
    </location>
</feature>
<organism evidence="8 9">
    <name type="scientific">Oryza meyeriana var. granulata</name>
    <dbReference type="NCBI Taxonomy" id="110450"/>
    <lineage>
        <taxon>Eukaryota</taxon>
        <taxon>Viridiplantae</taxon>
        <taxon>Streptophyta</taxon>
        <taxon>Embryophyta</taxon>
        <taxon>Tracheophyta</taxon>
        <taxon>Spermatophyta</taxon>
        <taxon>Magnoliopsida</taxon>
        <taxon>Liliopsida</taxon>
        <taxon>Poales</taxon>
        <taxon>Poaceae</taxon>
        <taxon>BOP clade</taxon>
        <taxon>Oryzoideae</taxon>
        <taxon>Oryzeae</taxon>
        <taxon>Oryzinae</taxon>
        <taxon>Oryza</taxon>
        <taxon>Oryza meyeriana</taxon>
    </lineage>
</organism>
<feature type="region of interest" description="Disordered" evidence="6">
    <location>
        <begin position="223"/>
        <end position="282"/>
    </location>
</feature>
<keyword evidence="3" id="KW-0238">DNA-binding</keyword>
<comment type="subcellular location">
    <subcellularLocation>
        <location evidence="1">Nucleus</location>
    </subcellularLocation>
</comment>
<name>A0A6G1DVV0_9ORYZ</name>
<dbReference type="PANTHER" id="PTHR31429">
    <property type="entry name" value="WRKY TRANSCRIPTION FACTOR 36-RELATED"/>
    <property type="match status" value="1"/>
</dbReference>
<dbReference type="EMBL" id="SPHZ02000005">
    <property type="protein sequence ID" value="KAF0916975.1"/>
    <property type="molecule type" value="Genomic_DNA"/>
</dbReference>
<comment type="caution">
    <text evidence="8">The sequence shown here is derived from an EMBL/GenBank/DDBJ whole genome shotgun (WGS) entry which is preliminary data.</text>
</comment>
<keyword evidence="5" id="KW-0539">Nucleus</keyword>
<evidence type="ECO:0000256" key="3">
    <source>
        <dbReference type="ARBA" id="ARBA00023125"/>
    </source>
</evidence>
<dbReference type="FunFam" id="2.20.25.80:FF:000002">
    <property type="entry name" value="probable WRKY transcription factor 31"/>
    <property type="match status" value="1"/>
</dbReference>
<evidence type="ECO:0000256" key="4">
    <source>
        <dbReference type="ARBA" id="ARBA00023163"/>
    </source>
</evidence>
<evidence type="ECO:0000256" key="2">
    <source>
        <dbReference type="ARBA" id="ARBA00023015"/>
    </source>
</evidence>
<dbReference type="Gene3D" id="2.20.25.80">
    <property type="entry name" value="WRKY domain"/>
    <property type="match status" value="1"/>
</dbReference>
<evidence type="ECO:0000256" key="6">
    <source>
        <dbReference type="SAM" id="MobiDB-lite"/>
    </source>
</evidence>
<evidence type="ECO:0000259" key="7">
    <source>
        <dbReference type="PROSITE" id="PS50811"/>
    </source>
</evidence>
<keyword evidence="2" id="KW-0805">Transcription regulation</keyword>
<dbReference type="InterPro" id="IPR003657">
    <property type="entry name" value="WRKY_dom"/>
</dbReference>
<dbReference type="Pfam" id="PF03106">
    <property type="entry name" value="WRKY"/>
    <property type="match status" value="1"/>
</dbReference>
<feature type="domain" description="WRKY" evidence="7">
    <location>
        <begin position="287"/>
        <end position="353"/>
    </location>
</feature>
<dbReference type="GO" id="GO:0003700">
    <property type="term" value="F:DNA-binding transcription factor activity"/>
    <property type="evidence" value="ECO:0007669"/>
    <property type="project" value="InterPro"/>
</dbReference>
<keyword evidence="4" id="KW-0804">Transcription</keyword>
<dbReference type="SMART" id="SM00774">
    <property type="entry name" value="WRKY"/>
    <property type="match status" value="1"/>
</dbReference>
<dbReference type="SUPFAM" id="SSF118290">
    <property type="entry name" value="WRKY DNA-binding domain"/>
    <property type="match status" value="1"/>
</dbReference>
<feature type="compositionally biased region" description="Basic and acidic residues" evidence="6">
    <location>
        <begin position="255"/>
        <end position="267"/>
    </location>
</feature>
<dbReference type="Proteomes" id="UP000479710">
    <property type="component" value="Unassembled WGS sequence"/>
</dbReference>
<dbReference type="PROSITE" id="PS50811">
    <property type="entry name" value="WRKY"/>
    <property type="match status" value="1"/>
</dbReference>
<evidence type="ECO:0000256" key="5">
    <source>
        <dbReference type="ARBA" id="ARBA00023242"/>
    </source>
</evidence>
<dbReference type="InterPro" id="IPR036576">
    <property type="entry name" value="WRKY_dom_sf"/>
</dbReference>
<accession>A0A6G1DVV0</accession>
<protein>
    <recommendedName>
        <fullName evidence="7">WRKY domain-containing protein</fullName>
    </recommendedName>
</protein>
<dbReference type="AlphaFoldDB" id="A0A6G1DVV0"/>
<keyword evidence="9" id="KW-1185">Reference proteome</keyword>
<evidence type="ECO:0000313" key="8">
    <source>
        <dbReference type="EMBL" id="KAF0916975.1"/>
    </source>
</evidence>
<proteinExistence type="predicted"/>
<dbReference type="GO" id="GO:0005634">
    <property type="term" value="C:nucleus"/>
    <property type="evidence" value="ECO:0007669"/>
    <property type="project" value="UniProtKB-SubCell"/>
</dbReference>
<feature type="region of interest" description="Disordered" evidence="6">
    <location>
        <begin position="517"/>
        <end position="570"/>
    </location>
</feature>